<accession>A0A3P6C1J9</accession>
<evidence type="ECO:0000313" key="1">
    <source>
        <dbReference type="EMBL" id="VDD04665.1"/>
    </source>
</evidence>
<organism evidence="1">
    <name type="scientific">Brassica oleracea</name>
    <name type="common">Wild cabbage</name>
    <dbReference type="NCBI Taxonomy" id="3712"/>
    <lineage>
        <taxon>Eukaryota</taxon>
        <taxon>Viridiplantae</taxon>
        <taxon>Streptophyta</taxon>
        <taxon>Embryophyta</taxon>
        <taxon>Tracheophyta</taxon>
        <taxon>Spermatophyta</taxon>
        <taxon>Magnoliopsida</taxon>
        <taxon>eudicotyledons</taxon>
        <taxon>Gunneridae</taxon>
        <taxon>Pentapetalae</taxon>
        <taxon>rosids</taxon>
        <taxon>malvids</taxon>
        <taxon>Brassicales</taxon>
        <taxon>Brassicaceae</taxon>
        <taxon>Brassiceae</taxon>
        <taxon>Brassica</taxon>
    </lineage>
</organism>
<dbReference type="AlphaFoldDB" id="A0A3P6C1J9"/>
<reference evidence="1" key="1">
    <citation type="submission" date="2018-11" db="EMBL/GenBank/DDBJ databases">
        <authorList>
            <consortium name="Genoscope - CEA"/>
            <person name="William W."/>
        </authorList>
    </citation>
    <scope>NUCLEOTIDE SEQUENCE</scope>
</reference>
<dbReference type="EMBL" id="LR031873">
    <property type="protein sequence ID" value="VDD04665.1"/>
    <property type="molecule type" value="Genomic_DNA"/>
</dbReference>
<proteinExistence type="predicted"/>
<gene>
    <name evidence="1" type="ORF">BOLC4T22124H</name>
</gene>
<name>A0A3P6C1J9_BRAOL</name>
<sequence length="47" mass="4864">MFRAAVIFSGVCSNGGGCDLATVIDLSDKDNTRETHSCGQGGVEVMD</sequence>
<protein>
    <submittedName>
        <fullName evidence="1">Uncharacterized protein</fullName>
    </submittedName>
</protein>